<gene>
    <name evidence="6" type="primary">maf</name>
    <name evidence="6" type="ORF">DEH80_10445</name>
</gene>
<dbReference type="PANTHER" id="PTHR43213:SF10">
    <property type="entry name" value="7-METHYL-GTP PYROPHOSPHATASE"/>
    <property type="match status" value="1"/>
</dbReference>
<evidence type="ECO:0000256" key="3">
    <source>
        <dbReference type="ARBA" id="ARBA00022801"/>
    </source>
</evidence>
<feature type="site" description="Important for substrate specificity" evidence="5">
    <location>
        <position position="31"/>
    </location>
</feature>
<dbReference type="InterPro" id="IPR029001">
    <property type="entry name" value="ITPase-like_fam"/>
</dbReference>
<dbReference type="Gene3D" id="3.90.950.10">
    <property type="match status" value="1"/>
</dbReference>
<dbReference type="HAMAP" id="MF_00528">
    <property type="entry name" value="Maf"/>
    <property type="match status" value="1"/>
</dbReference>
<keyword evidence="7" id="KW-1185">Reference proteome</keyword>
<name>A0A363UK73_9GAMM</name>
<evidence type="ECO:0000256" key="1">
    <source>
        <dbReference type="ARBA" id="ARBA00004496"/>
    </source>
</evidence>
<proteinExistence type="inferred from homology"/>
<comment type="caution">
    <text evidence="6">The sequence shown here is derived from an EMBL/GenBank/DDBJ whole genome shotgun (WGS) entry which is preliminary data.</text>
</comment>
<dbReference type="EC" id="3.6.1.-" evidence="5"/>
<evidence type="ECO:0000313" key="7">
    <source>
        <dbReference type="Proteomes" id="UP000251800"/>
    </source>
</evidence>
<dbReference type="RefSeq" id="WP_109720508.1">
    <property type="nucleotide sequence ID" value="NZ_QEQK01000008.1"/>
</dbReference>
<dbReference type="SUPFAM" id="SSF52972">
    <property type="entry name" value="ITPase-like"/>
    <property type="match status" value="1"/>
</dbReference>
<dbReference type="NCBIfam" id="TIGR00172">
    <property type="entry name" value="maf"/>
    <property type="match status" value="1"/>
</dbReference>
<comment type="caution">
    <text evidence="5">Lacks conserved residue(s) required for the propagation of feature annotation.</text>
</comment>
<dbReference type="GO" id="GO:0009117">
    <property type="term" value="P:nucleotide metabolic process"/>
    <property type="evidence" value="ECO:0007669"/>
    <property type="project" value="UniProtKB-KW"/>
</dbReference>
<dbReference type="GO" id="GO:0047429">
    <property type="term" value="F:nucleoside triphosphate diphosphatase activity"/>
    <property type="evidence" value="ECO:0007669"/>
    <property type="project" value="InterPro"/>
</dbReference>
<dbReference type="InterPro" id="IPR003697">
    <property type="entry name" value="Maf-like"/>
</dbReference>
<sequence>MSVDQVKETLDSSADSGAARAPLILASGSRYRREMITRLQVPVQADSPDIDESPMAGESPVELSIRLARQKAVHVAQRHPGNWVLGSDQVAMLGDQPVGKPGTLDRARDQLRAASGQTVRFLTAMYLTGPDDSHHAHLDTTTVRFRTLSDAAIEDYLNRESALDCAGSFKSEGLGISLTESIESEDPTALIGLPLIALARMLRQIGLLPV</sequence>
<keyword evidence="3 5" id="KW-0378">Hydrolase</keyword>
<accession>A0A363UK73</accession>
<dbReference type="PIRSF" id="PIRSF006305">
    <property type="entry name" value="Maf"/>
    <property type="match status" value="1"/>
</dbReference>
<dbReference type="Proteomes" id="UP000251800">
    <property type="component" value="Unassembled WGS sequence"/>
</dbReference>
<keyword evidence="4 5" id="KW-0546">Nucleotide metabolism</keyword>
<dbReference type="GO" id="GO:0005737">
    <property type="term" value="C:cytoplasm"/>
    <property type="evidence" value="ECO:0007669"/>
    <property type="project" value="UniProtKB-SubCell"/>
</dbReference>
<evidence type="ECO:0000313" key="6">
    <source>
        <dbReference type="EMBL" id="PWN55830.1"/>
    </source>
</evidence>
<protein>
    <recommendedName>
        <fullName evidence="5">7-methyl-GTP pyrophosphatase</fullName>
        <shortName evidence="5">m(7)GTP pyrophosphatase</shortName>
        <ecNumber evidence="5">3.6.1.-</ecNumber>
    </recommendedName>
</protein>
<evidence type="ECO:0000256" key="5">
    <source>
        <dbReference type="HAMAP-Rule" id="MF_00528"/>
    </source>
</evidence>
<dbReference type="CDD" id="cd00555">
    <property type="entry name" value="Maf"/>
    <property type="match status" value="1"/>
</dbReference>
<evidence type="ECO:0000256" key="4">
    <source>
        <dbReference type="ARBA" id="ARBA00023080"/>
    </source>
</evidence>
<dbReference type="Pfam" id="PF02545">
    <property type="entry name" value="Maf"/>
    <property type="match status" value="1"/>
</dbReference>
<dbReference type="EMBL" id="QEQK01000008">
    <property type="protein sequence ID" value="PWN55830.1"/>
    <property type="molecule type" value="Genomic_DNA"/>
</dbReference>
<feature type="site" description="Important for substrate specificity" evidence="5">
    <location>
        <position position="172"/>
    </location>
</feature>
<evidence type="ECO:0000256" key="2">
    <source>
        <dbReference type="ARBA" id="ARBA00022490"/>
    </source>
</evidence>
<feature type="site" description="Important for substrate specificity" evidence="5">
    <location>
        <position position="89"/>
    </location>
</feature>
<feature type="active site" description="Proton acceptor" evidence="5">
    <location>
        <position position="88"/>
    </location>
</feature>
<comment type="similarity">
    <text evidence="5">Belongs to the Maf family. YceF subfamily.</text>
</comment>
<organism evidence="6 7">
    <name type="scientific">Abyssibacter profundi</name>
    <dbReference type="NCBI Taxonomy" id="2182787"/>
    <lineage>
        <taxon>Bacteria</taxon>
        <taxon>Pseudomonadati</taxon>
        <taxon>Pseudomonadota</taxon>
        <taxon>Gammaproteobacteria</taxon>
        <taxon>Chromatiales</taxon>
        <taxon>Oceanococcaceae</taxon>
        <taxon>Abyssibacter</taxon>
    </lineage>
</organism>
<dbReference type="PANTHER" id="PTHR43213">
    <property type="entry name" value="BIFUNCTIONAL DTTP/UTP PYROPHOSPHATASE/METHYLTRANSFERASE PROTEIN-RELATED"/>
    <property type="match status" value="1"/>
</dbReference>
<dbReference type="AlphaFoldDB" id="A0A363UK73"/>
<comment type="subcellular location">
    <subcellularLocation>
        <location evidence="1 5">Cytoplasm</location>
    </subcellularLocation>
</comment>
<reference evidence="6 7" key="1">
    <citation type="submission" date="2018-05" db="EMBL/GenBank/DDBJ databases">
        <title>Abyssibacter profundi OUC007T gen. nov., sp. nov, a marine bacterium isolated from seawater of the Mariana Trench.</title>
        <authorList>
            <person name="Zhou S."/>
        </authorList>
    </citation>
    <scope>NUCLEOTIDE SEQUENCE [LARGE SCALE GENOMIC DNA]</scope>
    <source>
        <strain evidence="6 7">OUC007</strain>
    </source>
</reference>
<dbReference type="OrthoDB" id="9813694at2"/>
<comment type="function">
    <text evidence="5">Nucleoside triphosphate pyrophosphatase that hydrolyzes 7-methyl-GTP (m(7)GTP). May have a dual role in cell division arrest and in preventing the incorporation of modified nucleotides into cellular nucleic acids.</text>
</comment>
<comment type="catalytic activity">
    <reaction evidence="5">
        <text>N(7)-methyl-GTP + H2O = N(7)-methyl-GMP + diphosphate + H(+)</text>
        <dbReference type="Rhea" id="RHEA:58744"/>
        <dbReference type="ChEBI" id="CHEBI:15377"/>
        <dbReference type="ChEBI" id="CHEBI:15378"/>
        <dbReference type="ChEBI" id="CHEBI:33019"/>
        <dbReference type="ChEBI" id="CHEBI:58285"/>
        <dbReference type="ChEBI" id="CHEBI:87133"/>
    </reaction>
</comment>
<keyword evidence="2 5" id="KW-0963">Cytoplasm</keyword>
<comment type="cofactor">
    <cofactor evidence="5">
        <name>a divalent metal cation</name>
        <dbReference type="ChEBI" id="CHEBI:60240"/>
    </cofactor>
</comment>